<gene>
    <name evidence="1" type="ORF">SAMN05421799_108149</name>
</gene>
<evidence type="ECO:0000313" key="1">
    <source>
        <dbReference type="EMBL" id="SIS98027.1"/>
    </source>
</evidence>
<keyword evidence="2" id="KW-1185">Reference proteome</keyword>
<name>A0A1N7NIA5_9BACL</name>
<dbReference type="CDD" id="cd00882">
    <property type="entry name" value="Ras_like_GTPase"/>
    <property type="match status" value="1"/>
</dbReference>
<dbReference type="EMBL" id="FTOO01000008">
    <property type="protein sequence ID" value="SIS98027.1"/>
    <property type="molecule type" value="Genomic_DNA"/>
</dbReference>
<protein>
    <submittedName>
        <fullName evidence="1">50S ribosome-binding GTPase</fullName>
    </submittedName>
</protein>
<dbReference type="OrthoDB" id="2374147at2"/>
<proteinExistence type="predicted"/>
<evidence type="ECO:0000313" key="2">
    <source>
        <dbReference type="Proteomes" id="UP000186156"/>
    </source>
</evidence>
<reference evidence="2" key="1">
    <citation type="submission" date="2017-01" db="EMBL/GenBank/DDBJ databases">
        <authorList>
            <person name="Varghese N."/>
            <person name="Submissions S."/>
        </authorList>
    </citation>
    <scope>NUCLEOTIDE SEQUENCE [LARGE SCALE GENOMIC DNA]</scope>
    <source>
        <strain evidence="2">DSM 16176</strain>
    </source>
</reference>
<sequence>MSDVVVVGRANAGKTSACLRLAQAIGVHDLVWMVERTDGARERRRLPIREAERWLTSGEPHSTRSLQTLSIPVARGKVSRSVDIVDSAGLADGLVRDEGVRRAMGQTLRALVAAKAVLHVMDAAEIGRSLEAREAPFHALDEQLVAIGRTKAFYLVLANKVDLPFAARGVEWLRARLRDARVIPTSAKTGAGFDEVKRYVWKLA</sequence>
<dbReference type="AlphaFoldDB" id="A0A1N7NIA5"/>
<organism evidence="1 2">
    <name type="scientific">Alicyclobacillus vulcanalis</name>
    <dbReference type="NCBI Taxonomy" id="252246"/>
    <lineage>
        <taxon>Bacteria</taxon>
        <taxon>Bacillati</taxon>
        <taxon>Bacillota</taxon>
        <taxon>Bacilli</taxon>
        <taxon>Bacillales</taxon>
        <taxon>Alicyclobacillaceae</taxon>
        <taxon>Alicyclobacillus</taxon>
    </lineage>
</organism>
<dbReference type="Gene3D" id="3.40.50.300">
    <property type="entry name" value="P-loop containing nucleotide triphosphate hydrolases"/>
    <property type="match status" value="1"/>
</dbReference>
<dbReference type="Proteomes" id="UP000186156">
    <property type="component" value="Unassembled WGS sequence"/>
</dbReference>
<dbReference type="RefSeq" id="WP_076347830.1">
    <property type="nucleotide sequence ID" value="NZ_FTOO01000008.1"/>
</dbReference>
<dbReference type="SUPFAM" id="SSF52540">
    <property type="entry name" value="P-loop containing nucleoside triphosphate hydrolases"/>
    <property type="match status" value="1"/>
</dbReference>
<dbReference type="STRING" id="252246.SAMN05421799_108149"/>
<dbReference type="InterPro" id="IPR027417">
    <property type="entry name" value="P-loop_NTPase"/>
</dbReference>
<accession>A0A1N7NIA5</accession>